<evidence type="ECO:0000256" key="10">
    <source>
        <dbReference type="ARBA" id="ARBA00047785"/>
    </source>
</evidence>
<evidence type="ECO:0000256" key="4">
    <source>
        <dbReference type="ARBA" id="ARBA00023098"/>
    </source>
</evidence>
<keyword evidence="4" id="KW-0443">Lipid metabolism</keyword>
<accession>A0ABM6FST0</accession>
<evidence type="ECO:0000256" key="7">
    <source>
        <dbReference type="ARBA" id="ARBA00039058"/>
    </source>
</evidence>
<dbReference type="EC" id="2.3.2.30" evidence="7"/>
<dbReference type="Pfam" id="PF13444">
    <property type="entry name" value="Acetyltransf_5"/>
    <property type="match status" value="1"/>
</dbReference>
<keyword evidence="3" id="KW-0808">Transferase</keyword>
<evidence type="ECO:0000256" key="1">
    <source>
        <dbReference type="ARBA" id="ARBA00005189"/>
    </source>
</evidence>
<evidence type="ECO:0000256" key="2">
    <source>
        <dbReference type="ARBA" id="ARBA00022516"/>
    </source>
</evidence>
<keyword evidence="2" id="KW-0444">Lipid biosynthesis</keyword>
<dbReference type="InterPro" id="IPR016181">
    <property type="entry name" value="Acyl_CoA_acyltransferase"/>
</dbReference>
<organism evidence="12 13">
    <name type="scientific">Pandoraea pulmonicola</name>
    <dbReference type="NCBI Taxonomy" id="93221"/>
    <lineage>
        <taxon>Bacteria</taxon>
        <taxon>Pseudomonadati</taxon>
        <taxon>Pseudomonadota</taxon>
        <taxon>Betaproteobacteria</taxon>
        <taxon>Burkholderiales</taxon>
        <taxon>Burkholderiaceae</taxon>
        <taxon>Pandoraea</taxon>
    </lineage>
</organism>
<keyword evidence="13" id="KW-1185">Reference proteome</keyword>
<evidence type="ECO:0000256" key="9">
    <source>
        <dbReference type="ARBA" id="ARBA00045724"/>
    </source>
</evidence>
<comment type="pathway">
    <text evidence="1">Lipid metabolism.</text>
</comment>
<comment type="catalytic activity">
    <reaction evidence="10">
        <text>a (3R)-hydroxyacyl-[ACP] + L-ornithine = a lyso-ornithine lipid + holo-[ACP] + H(+)</text>
        <dbReference type="Rhea" id="RHEA:20633"/>
        <dbReference type="Rhea" id="RHEA-COMP:9685"/>
        <dbReference type="Rhea" id="RHEA-COMP:9945"/>
        <dbReference type="ChEBI" id="CHEBI:15378"/>
        <dbReference type="ChEBI" id="CHEBI:46911"/>
        <dbReference type="ChEBI" id="CHEBI:64479"/>
        <dbReference type="ChEBI" id="CHEBI:78827"/>
        <dbReference type="ChEBI" id="CHEBI:138482"/>
        <dbReference type="EC" id="2.3.2.30"/>
    </reaction>
    <physiologicalReaction direction="left-to-right" evidence="10">
        <dbReference type="Rhea" id="RHEA:20634"/>
    </physiologicalReaction>
</comment>
<dbReference type="SUPFAM" id="SSF55729">
    <property type="entry name" value="Acyl-CoA N-acyltransferases (Nat)"/>
    <property type="match status" value="1"/>
</dbReference>
<keyword evidence="5" id="KW-0012">Acyltransferase</keyword>
<evidence type="ECO:0000256" key="8">
    <source>
        <dbReference type="ARBA" id="ARBA00039866"/>
    </source>
</evidence>
<evidence type="ECO:0000313" key="12">
    <source>
        <dbReference type="EMBL" id="APD13596.1"/>
    </source>
</evidence>
<reference evidence="12" key="1">
    <citation type="submission" date="2016-11" db="EMBL/GenBank/DDBJ databases">
        <title>Complete Genome Sequencing of Pandoraea pulmonicola DSM 16583.</title>
        <authorList>
            <person name="Chan K.-G."/>
        </authorList>
    </citation>
    <scope>NUCLEOTIDE SEQUENCE</scope>
    <source>
        <strain evidence="12">DSM 16583</strain>
    </source>
</reference>
<gene>
    <name evidence="12" type="ORF">RO07_01315</name>
</gene>
<feature type="region of interest" description="Disordered" evidence="11">
    <location>
        <begin position="272"/>
        <end position="291"/>
    </location>
</feature>
<comment type="similarity">
    <text evidence="6">Belongs to the acetyltransferase family. OlsB subfamily.</text>
</comment>
<dbReference type="Proteomes" id="UP000035086">
    <property type="component" value="Chromosome"/>
</dbReference>
<name>A0ABM6FST0_PANPU</name>
<feature type="compositionally biased region" description="Basic and acidic residues" evidence="11">
    <location>
        <begin position="275"/>
        <end position="291"/>
    </location>
</feature>
<sequence>MRDFPTPTLPFASLTLRAADKRAPTMRIATGAGAGLQVSWVDSGDGLREAQRLRYDVFATEMGANVSGPPGLDVDPFDDYCDHLLIRDVASQMVVGTYRVMTPRSARALGRLYAESEFDLSALKSLRPDMVEVGRSCVHRDFRQGAVILALWGGLGAYMRAHGFQWMLGCSSVPMSDGGRFAANLYHSLGQSLVPQSQRVTPHHPLRVAALATGEAVTPPALFKGYLRLGAKICGEPAWDPDFNCADFLTLLRMTDIHPRYARHFFGGPNQSKGVEMRERERSPLLERPDI</sequence>
<dbReference type="PANTHER" id="PTHR37323:SF1">
    <property type="entry name" value="L-ORNITHINE N(ALPHA)-ACYLTRANSFERASE"/>
    <property type="match status" value="1"/>
</dbReference>
<dbReference type="Gene3D" id="3.40.630.30">
    <property type="match status" value="1"/>
</dbReference>
<dbReference type="InterPro" id="IPR052351">
    <property type="entry name" value="Ornithine_N-alpha-AT"/>
</dbReference>
<dbReference type="PANTHER" id="PTHR37323">
    <property type="entry name" value="GCN5-RELATED N-ACETYLTRANSFERASE"/>
    <property type="match status" value="1"/>
</dbReference>
<evidence type="ECO:0000256" key="5">
    <source>
        <dbReference type="ARBA" id="ARBA00023315"/>
    </source>
</evidence>
<evidence type="ECO:0000256" key="11">
    <source>
        <dbReference type="SAM" id="MobiDB-lite"/>
    </source>
</evidence>
<protein>
    <recommendedName>
        <fullName evidence="8">L-ornithine N(alpha)-acyltransferase</fullName>
        <ecNumber evidence="7">2.3.2.30</ecNumber>
    </recommendedName>
</protein>
<dbReference type="EMBL" id="CP010310">
    <property type="protein sequence ID" value="APD13596.1"/>
    <property type="molecule type" value="Genomic_DNA"/>
</dbReference>
<comment type="function">
    <text evidence="9">Catalyzes the first step in the biosynthesis of ornithine lipids, which are phosphorus-free membrane lipids. Catalyzes the 3-hydroxyacyl-acyl carrier protein-dependent acylation of ornithine to form lyso-ornithine lipid (LOL).</text>
</comment>
<evidence type="ECO:0000256" key="3">
    <source>
        <dbReference type="ARBA" id="ARBA00022679"/>
    </source>
</evidence>
<proteinExistence type="inferred from homology"/>
<evidence type="ECO:0000313" key="13">
    <source>
        <dbReference type="Proteomes" id="UP000035086"/>
    </source>
</evidence>
<evidence type="ECO:0000256" key="6">
    <source>
        <dbReference type="ARBA" id="ARBA00038095"/>
    </source>
</evidence>